<feature type="transmembrane region" description="Helical" evidence="1">
    <location>
        <begin position="191"/>
        <end position="214"/>
    </location>
</feature>
<gene>
    <name evidence="2" type="ORF">ISS99_16720</name>
</gene>
<keyword evidence="3" id="KW-1185">Reference proteome</keyword>
<evidence type="ECO:0000256" key="1">
    <source>
        <dbReference type="SAM" id="Phobius"/>
    </source>
</evidence>
<accession>A0ABS2KJ49</accession>
<name>A0ABS2KJ49_9GAMM</name>
<evidence type="ECO:0000313" key="3">
    <source>
        <dbReference type="Proteomes" id="UP001430193"/>
    </source>
</evidence>
<keyword evidence="1" id="KW-0812">Transmembrane</keyword>
<organism evidence="2 3">
    <name type="scientific">Dyella mobilis</name>
    <dbReference type="NCBI Taxonomy" id="1849582"/>
    <lineage>
        <taxon>Bacteria</taxon>
        <taxon>Pseudomonadati</taxon>
        <taxon>Pseudomonadota</taxon>
        <taxon>Gammaproteobacteria</taxon>
        <taxon>Lysobacterales</taxon>
        <taxon>Rhodanobacteraceae</taxon>
        <taxon>Dyella</taxon>
    </lineage>
</organism>
<feature type="transmembrane region" description="Helical" evidence="1">
    <location>
        <begin position="12"/>
        <end position="33"/>
    </location>
</feature>
<keyword evidence="1" id="KW-0472">Membrane</keyword>
<evidence type="ECO:0000313" key="2">
    <source>
        <dbReference type="EMBL" id="MBM7131171.1"/>
    </source>
</evidence>
<feature type="transmembrane region" description="Helical" evidence="1">
    <location>
        <begin position="243"/>
        <end position="263"/>
    </location>
</feature>
<dbReference type="Proteomes" id="UP001430193">
    <property type="component" value="Unassembled WGS sequence"/>
</dbReference>
<dbReference type="RefSeq" id="WP_239538131.1">
    <property type="nucleotide sequence ID" value="NZ_BSOC01000005.1"/>
</dbReference>
<dbReference type="EMBL" id="JADIKF010000040">
    <property type="protein sequence ID" value="MBM7131171.1"/>
    <property type="molecule type" value="Genomic_DNA"/>
</dbReference>
<dbReference type="Pfam" id="PF09948">
    <property type="entry name" value="PpoB2"/>
    <property type="match status" value="1"/>
</dbReference>
<feature type="transmembrane region" description="Helical" evidence="1">
    <location>
        <begin position="116"/>
        <end position="135"/>
    </location>
</feature>
<proteinExistence type="predicted"/>
<comment type="caution">
    <text evidence="2">The sequence shown here is derived from an EMBL/GenBank/DDBJ whole genome shotgun (WGS) entry which is preliminary data.</text>
</comment>
<sequence>MSRLSQRVSSQAFFAVFALLFVSSAAMTIVWGAPMSSMDEMPMPGGWSMSMTWMRLPGETWFAATASFVGMWTAMMIAMMLPSLVPMLWRYRAAVAGSLATTATYLSVIAGAGYFLVWALLGAAIFPIGAVLMALEMQHPALARLTPAATGMAMLVGGGLQFTLWKARHLACCRAGSACCRRLPARVGTAWRYGMSLGIHCVHCCAGLTAVLLISGVMDLRAMAVVTAAITLERLASGGDRMARVIGAAMICAGLFLTIRAVIAGLA</sequence>
<dbReference type="InterPro" id="IPR018688">
    <property type="entry name" value="PpoB2-like"/>
</dbReference>
<protein>
    <submittedName>
        <fullName evidence="2">DUF2182 domain-containing protein</fullName>
    </submittedName>
</protein>
<feature type="transmembrane region" description="Helical" evidence="1">
    <location>
        <begin position="61"/>
        <end position="81"/>
    </location>
</feature>
<keyword evidence="1" id="KW-1133">Transmembrane helix</keyword>
<reference evidence="2" key="1">
    <citation type="submission" date="2020-10" db="EMBL/GenBank/DDBJ databases">
        <title>Phylogeny of dyella-like bacteria.</title>
        <authorList>
            <person name="Fu J."/>
        </authorList>
    </citation>
    <scope>NUCLEOTIDE SEQUENCE</scope>
    <source>
        <strain evidence="2">DHON07</strain>
    </source>
</reference>